<feature type="domain" description="DUF7748" evidence="1">
    <location>
        <begin position="2"/>
        <end position="93"/>
    </location>
</feature>
<evidence type="ECO:0000259" key="1">
    <source>
        <dbReference type="Pfam" id="PF24928"/>
    </source>
</evidence>
<protein>
    <recommendedName>
        <fullName evidence="1">DUF7748 domain-containing protein</fullName>
    </recommendedName>
</protein>
<reference evidence="2" key="1">
    <citation type="submission" date="2024-02" db="EMBL/GenBank/DDBJ databases">
        <authorList>
            <consortium name="ELIXIR-Norway"/>
            <consortium name="Elixir Norway"/>
        </authorList>
    </citation>
    <scope>NUCLEOTIDE SEQUENCE</scope>
</reference>
<dbReference type="PANTHER" id="PTHR48468:SF1">
    <property type="entry name" value="PLASTOCYANIN-LIKE DOMAIN-CONTAINING PROTEIN"/>
    <property type="match status" value="1"/>
</dbReference>
<gene>
    <name evidence="2" type="ORF">CSSPTR1EN2_LOCUS11711</name>
</gene>
<organism evidence="2 3">
    <name type="scientific">Sphagnum troendelagicum</name>
    <dbReference type="NCBI Taxonomy" id="128251"/>
    <lineage>
        <taxon>Eukaryota</taxon>
        <taxon>Viridiplantae</taxon>
        <taxon>Streptophyta</taxon>
        <taxon>Embryophyta</taxon>
        <taxon>Bryophyta</taxon>
        <taxon>Sphagnophytina</taxon>
        <taxon>Sphagnopsida</taxon>
        <taxon>Sphagnales</taxon>
        <taxon>Sphagnaceae</taxon>
        <taxon>Sphagnum</taxon>
    </lineage>
</organism>
<sequence length="96" mass="10567">MVTTKIINRTTKPLKLKVGNNRAFRDIATIQKDGGVHEVSVDPNATYQEYCIAVVDAVAGKQFVVNSDECVDNQSITIVEADSKFNVVKEPRQSQA</sequence>
<accession>A0ABP0U5G0</accession>
<dbReference type="EMBL" id="OZ019911">
    <property type="protein sequence ID" value="CAK9213387.1"/>
    <property type="molecule type" value="Genomic_DNA"/>
</dbReference>
<proteinExistence type="predicted"/>
<dbReference type="Pfam" id="PF24928">
    <property type="entry name" value="DUF7748"/>
    <property type="match status" value="1"/>
</dbReference>
<name>A0ABP0U5G0_9BRYO</name>
<keyword evidence="3" id="KW-1185">Reference proteome</keyword>
<evidence type="ECO:0000313" key="3">
    <source>
        <dbReference type="Proteomes" id="UP001497512"/>
    </source>
</evidence>
<evidence type="ECO:0000313" key="2">
    <source>
        <dbReference type="EMBL" id="CAK9213387.1"/>
    </source>
</evidence>
<dbReference type="Proteomes" id="UP001497512">
    <property type="component" value="Chromosome 19"/>
</dbReference>
<dbReference type="PANTHER" id="PTHR48468">
    <property type="entry name" value="PLASTOCYANIN-LIKE DOMAIN-CONTAINING PROTEIN"/>
    <property type="match status" value="1"/>
</dbReference>
<dbReference type="InterPro" id="IPR056650">
    <property type="entry name" value="DUF7748"/>
</dbReference>